<organism evidence="12 13">
    <name type="scientific">Iphiclides podalirius</name>
    <name type="common">scarce swallowtail</name>
    <dbReference type="NCBI Taxonomy" id="110791"/>
    <lineage>
        <taxon>Eukaryota</taxon>
        <taxon>Metazoa</taxon>
        <taxon>Ecdysozoa</taxon>
        <taxon>Arthropoda</taxon>
        <taxon>Hexapoda</taxon>
        <taxon>Insecta</taxon>
        <taxon>Pterygota</taxon>
        <taxon>Neoptera</taxon>
        <taxon>Endopterygota</taxon>
        <taxon>Lepidoptera</taxon>
        <taxon>Glossata</taxon>
        <taxon>Ditrysia</taxon>
        <taxon>Papilionoidea</taxon>
        <taxon>Papilionidae</taxon>
        <taxon>Papilioninae</taxon>
        <taxon>Iphiclides</taxon>
    </lineage>
</organism>
<gene>
    <name evidence="12" type="ORF">IPOD504_LOCUS1929</name>
</gene>
<feature type="compositionally biased region" description="Low complexity" evidence="9">
    <location>
        <begin position="914"/>
        <end position="929"/>
    </location>
</feature>
<dbReference type="PANTHER" id="PTHR24112:SF66">
    <property type="entry name" value="LEUCINE-RICH REPEAT, ISOFORM F"/>
    <property type="match status" value="1"/>
</dbReference>
<evidence type="ECO:0000256" key="1">
    <source>
        <dbReference type="ARBA" id="ARBA00004236"/>
    </source>
</evidence>
<feature type="region of interest" description="Disordered" evidence="9">
    <location>
        <begin position="856"/>
        <end position="909"/>
    </location>
</feature>
<dbReference type="SMART" id="SM00368">
    <property type="entry name" value="LRR_RI"/>
    <property type="match status" value="5"/>
</dbReference>
<evidence type="ECO:0000256" key="7">
    <source>
        <dbReference type="ARBA" id="ARBA00022737"/>
    </source>
</evidence>
<evidence type="ECO:0000313" key="13">
    <source>
        <dbReference type="Proteomes" id="UP000837857"/>
    </source>
</evidence>
<dbReference type="Proteomes" id="UP000837857">
    <property type="component" value="Chromosome 11"/>
</dbReference>
<protein>
    <recommendedName>
        <fullName evidence="14">F-actin-uncapping protein LRRC16A</fullName>
    </recommendedName>
</protein>
<feature type="domain" description="CARMIL C-terminal" evidence="10">
    <location>
        <begin position="802"/>
        <end position="904"/>
    </location>
</feature>
<feature type="region of interest" description="Disordered" evidence="9">
    <location>
        <begin position="914"/>
        <end position="933"/>
    </location>
</feature>
<keyword evidence="5" id="KW-0963">Cytoplasm</keyword>
<dbReference type="Pfam" id="PF17888">
    <property type="entry name" value="Carm_PH"/>
    <property type="match status" value="1"/>
</dbReference>
<evidence type="ECO:0000256" key="3">
    <source>
        <dbReference type="ARBA" id="ARBA00007298"/>
    </source>
</evidence>
<dbReference type="InterPro" id="IPR011993">
    <property type="entry name" value="PH-like_dom_sf"/>
</dbReference>
<dbReference type="Pfam" id="PF16000">
    <property type="entry name" value="CARMIL_C"/>
    <property type="match status" value="1"/>
</dbReference>
<evidence type="ECO:0000256" key="2">
    <source>
        <dbReference type="ARBA" id="ARBA00004496"/>
    </source>
</evidence>
<feature type="region of interest" description="Disordered" evidence="9">
    <location>
        <begin position="960"/>
        <end position="981"/>
    </location>
</feature>
<accession>A0ABN8HV63</accession>
<dbReference type="InterPro" id="IPR001611">
    <property type="entry name" value="Leu-rich_rpt"/>
</dbReference>
<feature type="non-terminal residue" evidence="12">
    <location>
        <position position="1049"/>
    </location>
</feature>
<evidence type="ECO:0000256" key="6">
    <source>
        <dbReference type="ARBA" id="ARBA00022614"/>
    </source>
</evidence>
<evidence type="ECO:0000256" key="5">
    <source>
        <dbReference type="ARBA" id="ARBA00022490"/>
    </source>
</evidence>
<comment type="similarity">
    <text evidence="3">Belongs to the CARMIL family.</text>
</comment>
<dbReference type="Pfam" id="PF13516">
    <property type="entry name" value="LRR_6"/>
    <property type="match status" value="1"/>
</dbReference>
<evidence type="ECO:0000313" key="12">
    <source>
        <dbReference type="EMBL" id="CAH2039730.1"/>
    </source>
</evidence>
<feature type="compositionally biased region" description="Basic residues" evidence="9">
    <location>
        <begin position="856"/>
        <end position="868"/>
    </location>
</feature>
<comment type="subcellular location">
    <subcellularLocation>
        <location evidence="1">Cell membrane</location>
    </subcellularLocation>
    <subcellularLocation>
        <location evidence="2">Cytoplasm</location>
    </subcellularLocation>
</comment>
<keyword evidence="7" id="KW-0677">Repeat</keyword>
<evidence type="ECO:0000259" key="11">
    <source>
        <dbReference type="Pfam" id="PF17888"/>
    </source>
</evidence>
<evidence type="ECO:0000259" key="10">
    <source>
        <dbReference type="Pfam" id="PF16000"/>
    </source>
</evidence>
<dbReference type="Gene3D" id="2.30.29.30">
    <property type="entry name" value="Pleckstrin-homology domain (PH domain)/Phosphotyrosine-binding domain (PTB)"/>
    <property type="match status" value="1"/>
</dbReference>
<dbReference type="Gene3D" id="3.80.10.10">
    <property type="entry name" value="Ribonuclease Inhibitor"/>
    <property type="match status" value="1"/>
</dbReference>
<dbReference type="PANTHER" id="PTHR24112">
    <property type="entry name" value="LEUCINE-RICH REPEAT, ISOFORM F-RELATED"/>
    <property type="match status" value="1"/>
</dbReference>
<name>A0ABN8HV63_9NEOP</name>
<evidence type="ECO:0008006" key="14">
    <source>
        <dbReference type="Google" id="ProtNLM"/>
    </source>
</evidence>
<evidence type="ECO:0000256" key="8">
    <source>
        <dbReference type="ARBA" id="ARBA00023136"/>
    </source>
</evidence>
<proteinExistence type="inferred from homology"/>
<keyword evidence="6" id="KW-0433">Leucine-rich repeat</keyword>
<dbReference type="SUPFAM" id="SSF52047">
    <property type="entry name" value="RNI-like"/>
    <property type="match status" value="1"/>
</dbReference>
<dbReference type="InterPro" id="IPR051279">
    <property type="entry name" value="PP1-Reg/Actin-Interact_Protein"/>
</dbReference>
<keyword evidence="8" id="KW-0472">Membrane</keyword>
<dbReference type="InterPro" id="IPR032675">
    <property type="entry name" value="LRR_dom_sf"/>
</dbReference>
<feature type="domain" description="CARMIL pleckstrin homology" evidence="11">
    <location>
        <begin position="25"/>
        <end position="122"/>
    </location>
</feature>
<sequence>MSTKSQITTELSDSISNALGKNVKILFKSLIRMESRGDKVDNRVLVVTAFRIFITTTKVPTRIDNGFHLMEVEALESKKHNHLSITLIHEHKPVSILIGEEGSSDGVINAIHALAAAFDDLFPNVAMEDIISKVNLPFQIQPVSGTRKHSTCGDFSNQYAAMCDLCQTPFRAEVAWDIDTIYLAHDIRMLHLKDFDHLDQRDLIPLLIALQHNTWFEGVCGDGVRAGGEAWEALSRVVRCAAPPPRRLSWRAAALRHDHAARLGHALARARSPPAMHTVDLSQNHIEDKGAISILTGLANNPDGLRHIALSQCGLTGKTVSHLAAMLNDSQCHLSTLSHLDLSNNNLKDDVHNLYNFLAQPNVLTHLNLTNTETTLENMWGALLRGCAARLSSLLVGRNPWSTARRPRDPPPSFRQFFTACLALADLDFSYCKMPPDVLKSLLLGLACNESAAGVKLNLSGVLCSSQAAHVLESCIHGVRCLQSLDLSDNSMEYELSGIVRAIGKNHSITHLSLSRLTGKRSYAPPLIQALVHVLQEPDTALTSLDLSDCKLKGDLYGLLNALGGARRLRSLDVGGNVAGDAGARLLAKALQCNCTLHTLHIDRNAFSLQGLTDIATALRRSVSVRRVEFPGCDAAAGGRGASERVATLWRDLHERLAGNSTASQSHRLRALALERAWAGGEAAAALAAQAAAALPPAPLPAALERAAAAAHHLLHQYLQRCGEVFAAMGGASGGGELVTLQAVRDAMAPCNSALQDLLNEAVESLALAACESVENVDTEPIPSSEVDIPDLLTPISHSGATPLGCRRRERGLRRVRPKSVAEQQCSSNEMLSLPPLHAEAADALAELPAHTLRHLVKGRPRRAKTRAPSRPITDQSQDIDEGLDEFWRTCRTPPGSEEASLSARTPLTSRSLHSLSSLASPSPLRHSPTLQRDDTMYSVTSGESTPVLLECEVSRCKSSDNVGARAPTTPPPSRSSDNVNTMGNGCARTPGKARPWSVAGVNADNAAACTTEGVEACVGGSIVGITPGAALTSSMLRDHPLTPEGTEA</sequence>
<dbReference type="EMBL" id="OW152823">
    <property type="protein sequence ID" value="CAH2039730.1"/>
    <property type="molecule type" value="Genomic_DNA"/>
</dbReference>
<keyword evidence="4" id="KW-1003">Cell membrane</keyword>
<keyword evidence="13" id="KW-1185">Reference proteome</keyword>
<dbReference type="InterPro" id="IPR031943">
    <property type="entry name" value="CARMIL_C"/>
</dbReference>
<evidence type="ECO:0000256" key="9">
    <source>
        <dbReference type="SAM" id="MobiDB-lite"/>
    </source>
</evidence>
<reference evidence="12" key="1">
    <citation type="submission" date="2022-03" db="EMBL/GenBank/DDBJ databases">
        <authorList>
            <person name="Martin H S."/>
        </authorList>
    </citation>
    <scope>NUCLEOTIDE SEQUENCE</scope>
</reference>
<evidence type="ECO:0000256" key="4">
    <source>
        <dbReference type="ARBA" id="ARBA00022475"/>
    </source>
</evidence>
<dbReference type="InterPro" id="IPR041245">
    <property type="entry name" value="CARMIL_PH"/>
</dbReference>